<proteinExistence type="predicted"/>
<evidence type="ECO:0000313" key="7">
    <source>
        <dbReference type="Proteomes" id="UP000280417"/>
    </source>
</evidence>
<dbReference type="EMBL" id="QMQA01000144">
    <property type="protein sequence ID" value="RLE12723.1"/>
    <property type="molecule type" value="Genomic_DNA"/>
</dbReference>
<gene>
    <name evidence="6" type="primary">lptC</name>
    <name evidence="6" type="ORF">DRJ04_05685</name>
</gene>
<evidence type="ECO:0000256" key="2">
    <source>
        <dbReference type="ARBA" id="ARBA00022519"/>
    </source>
</evidence>
<evidence type="ECO:0000256" key="1">
    <source>
        <dbReference type="ARBA" id="ARBA00022475"/>
    </source>
</evidence>
<keyword evidence="3" id="KW-0812">Transmembrane</keyword>
<dbReference type="Proteomes" id="UP000280417">
    <property type="component" value="Unassembled WGS sequence"/>
</dbReference>
<sequence length="187" mass="21194">MSKRKLTFLIALFAGVLVTGAVFLTFNWQKEQKIHPVANNKFSEIPLMEVRGVKFTQLDNEGRELWILEADKATQLSTRTILKNAKVKLFEQGIPASEGTAERVIIKNSSSNFHLEGNIYIISYRDGAELKTSELMWDSSKRRLYTEKEVVIRKKGLVIKGTGLIGKPDLSLIIIKRQVTTYFEGGF</sequence>
<evidence type="ECO:0000256" key="5">
    <source>
        <dbReference type="ARBA" id="ARBA00023136"/>
    </source>
</evidence>
<dbReference type="InterPro" id="IPR052363">
    <property type="entry name" value="LPS_export_LptC"/>
</dbReference>
<evidence type="ECO:0000313" key="6">
    <source>
        <dbReference type="EMBL" id="RLE12723.1"/>
    </source>
</evidence>
<dbReference type="AlphaFoldDB" id="A0A662DEH8"/>
<accession>A0A662DEH8</accession>
<keyword evidence="1" id="KW-1003">Cell membrane</keyword>
<keyword evidence="2" id="KW-0997">Cell inner membrane</keyword>
<dbReference type="NCBIfam" id="TIGR04409">
    <property type="entry name" value="LptC_YrbK"/>
    <property type="match status" value="1"/>
</dbReference>
<keyword evidence="5" id="KW-0472">Membrane</keyword>
<dbReference type="PANTHER" id="PTHR37481:SF1">
    <property type="entry name" value="LIPOPOLYSACCHARIDE EXPORT SYSTEM PROTEIN LPTC"/>
    <property type="match status" value="1"/>
</dbReference>
<dbReference type="InterPro" id="IPR026265">
    <property type="entry name" value="LptC"/>
</dbReference>
<dbReference type="GO" id="GO:0030288">
    <property type="term" value="C:outer membrane-bounded periplasmic space"/>
    <property type="evidence" value="ECO:0007669"/>
    <property type="project" value="TreeGrafter"/>
</dbReference>
<evidence type="ECO:0000256" key="4">
    <source>
        <dbReference type="ARBA" id="ARBA00022989"/>
    </source>
</evidence>
<dbReference type="Gene3D" id="2.60.450.10">
    <property type="entry name" value="Lipopolysaccharide (LPS) transport protein A like domain"/>
    <property type="match status" value="1"/>
</dbReference>
<dbReference type="GO" id="GO:0005886">
    <property type="term" value="C:plasma membrane"/>
    <property type="evidence" value="ECO:0007669"/>
    <property type="project" value="InterPro"/>
</dbReference>
<comment type="caution">
    <text evidence="6">The sequence shown here is derived from an EMBL/GenBank/DDBJ whole genome shotgun (WGS) entry which is preliminary data.</text>
</comment>
<dbReference type="PANTHER" id="PTHR37481">
    <property type="entry name" value="LIPOPOLYSACCHARIDE EXPORT SYSTEM PROTEIN LPTC"/>
    <property type="match status" value="1"/>
</dbReference>
<keyword evidence="4" id="KW-1133">Transmembrane helix</keyword>
<dbReference type="InterPro" id="IPR010664">
    <property type="entry name" value="LipoPS_assembly_LptC-rel"/>
</dbReference>
<reference evidence="6 7" key="1">
    <citation type="submission" date="2018-06" db="EMBL/GenBank/DDBJ databases">
        <title>Extensive metabolic versatility and redundancy in microbially diverse, dynamic hydrothermal sediments.</title>
        <authorList>
            <person name="Dombrowski N."/>
            <person name="Teske A."/>
            <person name="Baker B.J."/>
        </authorList>
    </citation>
    <scope>NUCLEOTIDE SEQUENCE [LARGE SCALE GENOMIC DNA]</scope>
    <source>
        <strain evidence="6">B3_G15</strain>
    </source>
</reference>
<dbReference type="Pfam" id="PF06835">
    <property type="entry name" value="LptC"/>
    <property type="match status" value="1"/>
</dbReference>
<dbReference type="GO" id="GO:0017089">
    <property type="term" value="F:glycolipid transfer activity"/>
    <property type="evidence" value="ECO:0007669"/>
    <property type="project" value="TreeGrafter"/>
</dbReference>
<dbReference type="GO" id="GO:0015221">
    <property type="term" value="F:lipopolysaccharide transmembrane transporter activity"/>
    <property type="evidence" value="ECO:0007669"/>
    <property type="project" value="InterPro"/>
</dbReference>
<name>A0A662DEH8_UNCAE</name>
<protein>
    <submittedName>
        <fullName evidence="6">LPS export ABC transporter periplasmic protein LptC</fullName>
    </submittedName>
</protein>
<evidence type="ECO:0000256" key="3">
    <source>
        <dbReference type="ARBA" id="ARBA00022692"/>
    </source>
</evidence>
<organism evidence="6 7">
    <name type="scientific">Aerophobetes bacterium</name>
    <dbReference type="NCBI Taxonomy" id="2030807"/>
    <lineage>
        <taxon>Bacteria</taxon>
        <taxon>Candidatus Aerophobota</taxon>
    </lineage>
</organism>